<dbReference type="EMBL" id="CM029052">
    <property type="protein sequence ID" value="KAG2557155.1"/>
    <property type="molecule type" value="Genomic_DNA"/>
</dbReference>
<evidence type="ECO:0000256" key="3">
    <source>
        <dbReference type="ARBA" id="ARBA00022737"/>
    </source>
</evidence>
<evidence type="ECO:0000259" key="7">
    <source>
        <dbReference type="Pfam" id="PF18052"/>
    </source>
</evidence>
<dbReference type="CDD" id="cd14798">
    <property type="entry name" value="RX-CC_like"/>
    <property type="match status" value="1"/>
</dbReference>
<evidence type="ECO:0000256" key="2">
    <source>
        <dbReference type="ARBA" id="ARBA00022614"/>
    </source>
</evidence>
<evidence type="ECO:0000256" key="4">
    <source>
        <dbReference type="ARBA" id="ARBA00022741"/>
    </source>
</evidence>
<dbReference type="PANTHER" id="PTHR19338:SF73">
    <property type="entry name" value="DISEASE RESISTANCE PROTEIN RGA2-LIKE"/>
    <property type="match status" value="1"/>
</dbReference>
<evidence type="ECO:0000259" key="6">
    <source>
        <dbReference type="Pfam" id="PF00931"/>
    </source>
</evidence>
<name>A0A8T0P8K1_PANVG</name>
<dbReference type="Pfam" id="PF18052">
    <property type="entry name" value="Rx_N"/>
    <property type="match status" value="1"/>
</dbReference>
<dbReference type="Proteomes" id="UP000823388">
    <property type="component" value="Chromosome 8N"/>
</dbReference>
<dbReference type="AlphaFoldDB" id="A0A8T0P8K1"/>
<keyword evidence="5" id="KW-0611">Plant defense</keyword>
<gene>
    <name evidence="8" type="ORF">PVAP13_8NG164904</name>
</gene>
<dbReference type="PANTHER" id="PTHR19338">
    <property type="entry name" value="TRANSLOCASE OF INNER MITOCHONDRIAL MEMBRANE 13 HOMOLOG"/>
    <property type="match status" value="1"/>
</dbReference>
<keyword evidence="2" id="KW-0433">Leucine-rich repeat</keyword>
<evidence type="ECO:0000313" key="8">
    <source>
        <dbReference type="EMBL" id="KAG2557155.1"/>
    </source>
</evidence>
<keyword evidence="4" id="KW-0547">Nucleotide-binding</keyword>
<feature type="domain" description="Disease resistance N-terminal" evidence="7">
    <location>
        <begin position="10"/>
        <end position="96"/>
    </location>
</feature>
<evidence type="ECO:0000256" key="5">
    <source>
        <dbReference type="ARBA" id="ARBA00022821"/>
    </source>
</evidence>
<sequence length="238" mass="27040">MASAVGGLIASKLAELVWDEATLLWRFKDDVDGLKRTMVKLQALMRHADRREGQDEGERREIMRVWMKDFKAAAYDIEDLLDEFDAIELIKQDQPKIKLFFSSYNPFLLRFTLAHKMKKVKEVLTNIEKEGCGTLDLVPQDTSMWADEVARNQAIISPTNGGIDIIRMVGRDTEKEKLIKLLKSEADEVVSIIPIVGLGGLGKTTLAQSIFFYNRTKTLIYGYGSMCLRSLIYKELGK</sequence>
<accession>A0A8T0P8K1</accession>
<dbReference type="InterPro" id="IPR002182">
    <property type="entry name" value="NB-ARC"/>
</dbReference>
<keyword evidence="9" id="KW-1185">Reference proteome</keyword>
<dbReference type="Gene3D" id="1.20.5.4130">
    <property type="match status" value="1"/>
</dbReference>
<comment type="caution">
    <text evidence="8">The sequence shown here is derived from an EMBL/GenBank/DDBJ whole genome shotgun (WGS) entry which is preliminary data.</text>
</comment>
<feature type="domain" description="NB-ARC" evidence="6">
    <location>
        <begin position="172"/>
        <end position="212"/>
    </location>
</feature>
<organism evidence="8 9">
    <name type="scientific">Panicum virgatum</name>
    <name type="common">Blackwell switchgrass</name>
    <dbReference type="NCBI Taxonomy" id="38727"/>
    <lineage>
        <taxon>Eukaryota</taxon>
        <taxon>Viridiplantae</taxon>
        <taxon>Streptophyta</taxon>
        <taxon>Embryophyta</taxon>
        <taxon>Tracheophyta</taxon>
        <taxon>Spermatophyta</taxon>
        <taxon>Magnoliopsida</taxon>
        <taxon>Liliopsida</taxon>
        <taxon>Poales</taxon>
        <taxon>Poaceae</taxon>
        <taxon>PACMAD clade</taxon>
        <taxon>Panicoideae</taxon>
        <taxon>Panicodae</taxon>
        <taxon>Paniceae</taxon>
        <taxon>Panicinae</taxon>
        <taxon>Panicum</taxon>
        <taxon>Panicum sect. Hiantes</taxon>
    </lineage>
</organism>
<dbReference type="InterPro" id="IPR041118">
    <property type="entry name" value="Rx_N"/>
</dbReference>
<keyword evidence="3" id="KW-0677">Repeat</keyword>
<dbReference type="InterPro" id="IPR038005">
    <property type="entry name" value="RX-like_CC"/>
</dbReference>
<dbReference type="GO" id="GO:0043531">
    <property type="term" value="F:ADP binding"/>
    <property type="evidence" value="ECO:0007669"/>
    <property type="project" value="InterPro"/>
</dbReference>
<dbReference type="Gene3D" id="3.40.50.300">
    <property type="entry name" value="P-loop containing nucleotide triphosphate hydrolases"/>
    <property type="match status" value="1"/>
</dbReference>
<comment type="similarity">
    <text evidence="1">Belongs to the disease resistance NB-LRR family.</text>
</comment>
<dbReference type="Pfam" id="PF00931">
    <property type="entry name" value="NB-ARC"/>
    <property type="match status" value="1"/>
</dbReference>
<dbReference type="InterPro" id="IPR027417">
    <property type="entry name" value="P-loop_NTPase"/>
</dbReference>
<dbReference type="SUPFAM" id="SSF52540">
    <property type="entry name" value="P-loop containing nucleoside triphosphate hydrolases"/>
    <property type="match status" value="1"/>
</dbReference>
<dbReference type="GO" id="GO:0006952">
    <property type="term" value="P:defense response"/>
    <property type="evidence" value="ECO:0007669"/>
    <property type="project" value="UniProtKB-KW"/>
</dbReference>
<proteinExistence type="inferred from homology"/>
<reference evidence="8" key="1">
    <citation type="submission" date="2020-05" db="EMBL/GenBank/DDBJ databases">
        <title>WGS assembly of Panicum virgatum.</title>
        <authorList>
            <person name="Lovell J.T."/>
            <person name="Jenkins J."/>
            <person name="Shu S."/>
            <person name="Juenger T.E."/>
            <person name="Schmutz J."/>
        </authorList>
    </citation>
    <scope>NUCLEOTIDE SEQUENCE</scope>
    <source>
        <strain evidence="8">AP13</strain>
    </source>
</reference>
<evidence type="ECO:0000313" key="9">
    <source>
        <dbReference type="Proteomes" id="UP000823388"/>
    </source>
</evidence>
<protein>
    <submittedName>
        <fullName evidence="8">Uncharacterized protein</fullName>
    </submittedName>
</protein>
<evidence type="ECO:0000256" key="1">
    <source>
        <dbReference type="ARBA" id="ARBA00008894"/>
    </source>
</evidence>